<evidence type="ECO:0000256" key="6">
    <source>
        <dbReference type="ARBA" id="ARBA00022833"/>
    </source>
</evidence>
<dbReference type="InterPro" id="IPR002036">
    <property type="entry name" value="YbeY"/>
</dbReference>
<dbReference type="GO" id="GO:0004521">
    <property type="term" value="F:RNA endonuclease activity"/>
    <property type="evidence" value="ECO:0007669"/>
    <property type="project" value="UniProtKB-UniRule"/>
</dbReference>
<keyword evidence="5 7" id="KW-0378">Hydrolase</keyword>
<evidence type="ECO:0000256" key="4">
    <source>
        <dbReference type="ARBA" id="ARBA00022759"/>
    </source>
</evidence>
<evidence type="ECO:0000256" key="2">
    <source>
        <dbReference type="ARBA" id="ARBA00022722"/>
    </source>
</evidence>
<dbReference type="HAMAP" id="MF_00009">
    <property type="entry name" value="Endoribonucl_YbeY"/>
    <property type="match status" value="1"/>
</dbReference>
<comment type="function">
    <text evidence="7">Single strand-specific metallo-endoribonuclease involved in late-stage 70S ribosome quality control and in maturation of the 3' terminus of the 16S rRNA.</text>
</comment>
<feature type="binding site" evidence="7">
    <location>
        <position position="166"/>
    </location>
    <ligand>
        <name>Zn(2+)</name>
        <dbReference type="ChEBI" id="CHEBI:29105"/>
        <note>catalytic</note>
    </ligand>
</feature>
<gene>
    <name evidence="7" type="primary">ybeY</name>
    <name evidence="8" type="ORF">SAMN05444008_11363</name>
</gene>
<dbReference type="NCBIfam" id="TIGR00043">
    <property type="entry name" value="rRNA maturation RNase YbeY"/>
    <property type="match status" value="1"/>
</dbReference>
<dbReference type="PANTHER" id="PTHR46986:SF1">
    <property type="entry name" value="ENDORIBONUCLEASE YBEY, CHLOROPLASTIC"/>
    <property type="match status" value="1"/>
</dbReference>
<comment type="subcellular location">
    <subcellularLocation>
        <location evidence="7">Cytoplasm</location>
    </subcellularLocation>
</comment>
<keyword evidence="4 7" id="KW-0255">Endonuclease</keyword>
<dbReference type="GO" id="GO:0006364">
    <property type="term" value="P:rRNA processing"/>
    <property type="evidence" value="ECO:0007669"/>
    <property type="project" value="UniProtKB-UniRule"/>
</dbReference>
<dbReference type="STRING" id="1302690.BUE76_03070"/>
<keyword evidence="2 7" id="KW-0540">Nuclease</keyword>
<dbReference type="PANTHER" id="PTHR46986">
    <property type="entry name" value="ENDORIBONUCLEASE YBEY, CHLOROPLASTIC"/>
    <property type="match status" value="1"/>
</dbReference>
<dbReference type="GO" id="GO:0008270">
    <property type="term" value="F:zinc ion binding"/>
    <property type="evidence" value="ECO:0007669"/>
    <property type="project" value="UniProtKB-UniRule"/>
</dbReference>
<keyword evidence="7" id="KW-0698">rRNA processing</keyword>
<feature type="binding site" evidence="7">
    <location>
        <position position="176"/>
    </location>
    <ligand>
        <name>Zn(2+)</name>
        <dbReference type="ChEBI" id="CHEBI:29105"/>
        <note>catalytic</note>
    </ligand>
</feature>
<dbReference type="GO" id="GO:0005737">
    <property type="term" value="C:cytoplasm"/>
    <property type="evidence" value="ECO:0007669"/>
    <property type="project" value="UniProtKB-SubCell"/>
</dbReference>
<keyword evidence="7" id="KW-0690">Ribosome biogenesis</keyword>
<comment type="similarity">
    <text evidence="1 7">Belongs to the endoribonuclease YbeY family.</text>
</comment>
<accession>A0A1M5F6R4</accession>
<organism evidence="8 9">
    <name type="scientific">Cnuella takakiae</name>
    <dbReference type="NCBI Taxonomy" id="1302690"/>
    <lineage>
        <taxon>Bacteria</taxon>
        <taxon>Pseudomonadati</taxon>
        <taxon>Bacteroidota</taxon>
        <taxon>Chitinophagia</taxon>
        <taxon>Chitinophagales</taxon>
        <taxon>Chitinophagaceae</taxon>
        <taxon>Cnuella</taxon>
    </lineage>
</organism>
<keyword evidence="3 7" id="KW-0479">Metal-binding</keyword>
<feature type="binding site" evidence="7">
    <location>
        <position position="170"/>
    </location>
    <ligand>
        <name>Zn(2+)</name>
        <dbReference type="ChEBI" id="CHEBI:29105"/>
        <note>catalytic</note>
    </ligand>
</feature>
<dbReference type="Proteomes" id="UP000184368">
    <property type="component" value="Unassembled WGS sequence"/>
</dbReference>
<proteinExistence type="inferred from homology"/>
<dbReference type="InterPro" id="IPR023091">
    <property type="entry name" value="MetalPrtase_cat_dom_sf_prd"/>
</dbReference>
<evidence type="ECO:0000256" key="7">
    <source>
        <dbReference type="HAMAP-Rule" id="MF_00009"/>
    </source>
</evidence>
<keyword evidence="6 7" id="KW-0862">Zinc</keyword>
<evidence type="ECO:0000313" key="9">
    <source>
        <dbReference type="Proteomes" id="UP000184368"/>
    </source>
</evidence>
<dbReference type="EC" id="3.1.-.-" evidence="7"/>
<dbReference type="GO" id="GO:0004222">
    <property type="term" value="F:metalloendopeptidase activity"/>
    <property type="evidence" value="ECO:0007669"/>
    <property type="project" value="InterPro"/>
</dbReference>
<keyword evidence="7" id="KW-0963">Cytoplasm</keyword>
<keyword evidence="9" id="KW-1185">Reference proteome</keyword>
<evidence type="ECO:0000256" key="1">
    <source>
        <dbReference type="ARBA" id="ARBA00010875"/>
    </source>
</evidence>
<evidence type="ECO:0000256" key="5">
    <source>
        <dbReference type="ARBA" id="ARBA00022801"/>
    </source>
</evidence>
<dbReference type="SUPFAM" id="SSF55486">
    <property type="entry name" value="Metalloproteases ('zincins'), catalytic domain"/>
    <property type="match status" value="1"/>
</dbReference>
<dbReference type="EMBL" id="FQUO01000013">
    <property type="protein sequence ID" value="SHF87185.1"/>
    <property type="molecule type" value="Genomic_DNA"/>
</dbReference>
<dbReference type="Gene3D" id="3.40.390.30">
    <property type="entry name" value="Metalloproteases ('zincins'), catalytic domain"/>
    <property type="match status" value="1"/>
</dbReference>
<protein>
    <recommendedName>
        <fullName evidence="7">Endoribonuclease YbeY</fullName>
        <ecNumber evidence="7">3.1.-.-</ecNumber>
    </recommendedName>
</protein>
<dbReference type="Pfam" id="PF02130">
    <property type="entry name" value="YbeY"/>
    <property type="match status" value="1"/>
</dbReference>
<evidence type="ECO:0000256" key="3">
    <source>
        <dbReference type="ARBA" id="ARBA00022723"/>
    </source>
</evidence>
<sequence length="204" mass="23859">MQPISINFNSRSLLANPSILALCPCFNWDNFISVIKSQSYCIRLQHLSEFCKIMSAQKLPIHFHFADIQFSFPQRTRSKEMIASLIKQEGREINEINYIFCSDAYLLELNQGYLQHDTLTDIITFHYHQGSAPVHSDIYISVERVKENAKSFCVSFKHEFHRVLFHGALHLCGYKDKSKKDEVIMRQMEEHYLNLFHVPRGTSK</sequence>
<evidence type="ECO:0000313" key="8">
    <source>
        <dbReference type="EMBL" id="SHF87185.1"/>
    </source>
</evidence>
<dbReference type="AlphaFoldDB" id="A0A1M5F6R4"/>
<name>A0A1M5F6R4_9BACT</name>
<reference evidence="8 9" key="1">
    <citation type="submission" date="2016-11" db="EMBL/GenBank/DDBJ databases">
        <authorList>
            <person name="Jaros S."/>
            <person name="Januszkiewicz K."/>
            <person name="Wedrychowicz H."/>
        </authorList>
    </citation>
    <scope>NUCLEOTIDE SEQUENCE [LARGE SCALE GENOMIC DNA]</scope>
    <source>
        <strain evidence="8 9">DSM 26897</strain>
    </source>
</reference>
<comment type="cofactor">
    <cofactor evidence="7">
        <name>Zn(2+)</name>
        <dbReference type="ChEBI" id="CHEBI:29105"/>
    </cofactor>
    <text evidence="7">Binds 1 zinc ion.</text>
</comment>